<evidence type="ECO:0000313" key="1">
    <source>
        <dbReference type="EMBL" id="PQJ62743.1"/>
    </source>
</evidence>
<sequence length="165" mass="18470">MIKEITFPSSAGISGNEKGRYYRDSFSVNISQQNLNAIDVYYAIFSHLPKPVIIAMKIRNKIMGWLGFSAGATEMSLPKEQIATGKQAGFLVFESVSEMEVVAAAYEKNMDMWLSVLKLSEREYAVSTLVNLKTRSGRLYMAFIKPFHKLVAKFCIAQALGAKRI</sequence>
<evidence type="ECO:0008006" key="3">
    <source>
        <dbReference type="Google" id="ProtNLM"/>
    </source>
</evidence>
<dbReference type="InterPro" id="IPR021295">
    <property type="entry name" value="DUF2867"/>
</dbReference>
<proteinExistence type="predicted"/>
<dbReference type="EMBL" id="MSCJ01000003">
    <property type="protein sequence ID" value="PQJ62743.1"/>
    <property type="molecule type" value="Genomic_DNA"/>
</dbReference>
<comment type="caution">
    <text evidence="1">The sequence shown here is derived from an EMBL/GenBank/DDBJ whole genome shotgun (WGS) entry which is preliminary data.</text>
</comment>
<dbReference type="Proteomes" id="UP000238730">
    <property type="component" value="Unassembled WGS sequence"/>
</dbReference>
<gene>
    <name evidence="1" type="ORF">BTO08_21235</name>
</gene>
<dbReference type="OrthoDB" id="7058586at2"/>
<dbReference type="Pfam" id="PF11066">
    <property type="entry name" value="DUF2867"/>
    <property type="match status" value="1"/>
</dbReference>
<protein>
    <recommendedName>
        <fullName evidence="3">DUF2867 domain-containing protein</fullName>
    </recommendedName>
</protein>
<name>A0A2S7VKQ3_PHOAN</name>
<organism evidence="1 2">
    <name type="scientific">Photobacterium angustum</name>
    <dbReference type="NCBI Taxonomy" id="661"/>
    <lineage>
        <taxon>Bacteria</taxon>
        <taxon>Pseudomonadati</taxon>
        <taxon>Pseudomonadota</taxon>
        <taxon>Gammaproteobacteria</taxon>
        <taxon>Vibrionales</taxon>
        <taxon>Vibrionaceae</taxon>
        <taxon>Photobacterium</taxon>
    </lineage>
</organism>
<accession>A0A2S7VKQ3</accession>
<reference evidence="1 2" key="1">
    <citation type="submission" date="2016-12" db="EMBL/GenBank/DDBJ databases">
        <title>Diversity of luminous bacteria.</title>
        <authorList>
            <person name="Yoshizawa S."/>
            <person name="Kogure K."/>
        </authorList>
    </citation>
    <scope>NUCLEOTIDE SEQUENCE [LARGE SCALE GENOMIC DNA]</scope>
    <source>
        <strain evidence="1 2">LC1-200</strain>
    </source>
</reference>
<evidence type="ECO:0000313" key="2">
    <source>
        <dbReference type="Proteomes" id="UP000238730"/>
    </source>
</evidence>
<dbReference type="RefSeq" id="WP_105062518.1">
    <property type="nucleotide sequence ID" value="NZ_MSCJ01000003.1"/>
</dbReference>
<dbReference type="AlphaFoldDB" id="A0A2S7VKQ3"/>